<reference evidence="3 4" key="1">
    <citation type="submission" date="2023-04" db="EMBL/GenBank/DDBJ databases">
        <title>Clostridium tannerae sp. nov., isolated from the fecal material of an alpaca.</title>
        <authorList>
            <person name="Miller S."/>
            <person name="Hendry M."/>
            <person name="King J."/>
            <person name="Sankaranarayanan K."/>
            <person name="Lawson P.A."/>
        </authorList>
    </citation>
    <scope>NUCLEOTIDE SEQUENCE [LARGE SCALE GENOMIC DNA]</scope>
    <source>
        <strain evidence="3 4">A1-XYC3</strain>
    </source>
</reference>
<proteinExistence type="predicted"/>
<dbReference type="PANTHER" id="PTHR31750">
    <property type="entry name" value="PROTEIN STAY-GREEN 1, CHLOROPLASTIC-RELATED"/>
    <property type="match status" value="1"/>
</dbReference>
<dbReference type="Proteomes" id="UP001281656">
    <property type="component" value="Unassembled WGS sequence"/>
</dbReference>
<dbReference type="RefSeq" id="WP_318799293.1">
    <property type="nucleotide sequence ID" value="NZ_JARUJP010000043.1"/>
</dbReference>
<evidence type="ECO:0000259" key="2">
    <source>
        <dbReference type="Pfam" id="PF12638"/>
    </source>
</evidence>
<evidence type="ECO:0000256" key="1">
    <source>
        <dbReference type="ARBA" id="ARBA00022946"/>
    </source>
</evidence>
<evidence type="ECO:0000313" key="3">
    <source>
        <dbReference type="EMBL" id="MDW8803117.1"/>
    </source>
</evidence>
<name>A0ABU4JY81_9CLOT</name>
<dbReference type="InterPro" id="IPR024438">
    <property type="entry name" value="Staygreen"/>
</dbReference>
<keyword evidence="4" id="KW-1185">Reference proteome</keyword>
<organism evidence="3 4">
    <name type="scientific">Clostridium tanneri</name>
    <dbReference type="NCBI Taxonomy" id="3037988"/>
    <lineage>
        <taxon>Bacteria</taxon>
        <taxon>Bacillati</taxon>
        <taxon>Bacillota</taxon>
        <taxon>Clostridia</taxon>
        <taxon>Eubacteriales</taxon>
        <taxon>Clostridiaceae</taxon>
        <taxon>Clostridium</taxon>
    </lineage>
</organism>
<evidence type="ECO:0000313" key="4">
    <source>
        <dbReference type="Proteomes" id="UP001281656"/>
    </source>
</evidence>
<gene>
    <name evidence="3" type="ORF">P8V03_18475</name>
</gene>
<feature type="domain" description="Staygreen protein" evidence="2">
    <location>
        <begin position="4"/>
        <end position="147"/>
    </location>
</feature>
<dbReference type="Pfam" id="PF12638">
    <property type="entry name" value="Staygreen"/>
    <property type="match status" value="1"/>
</dbReference>
<protein>
    <submittedName>
        <fullName evidence="3">Staygreen family protein</fullName>
    </submittedName>
</protein>
<dbReference type="EMBL" id="JARUJP010000043">
    <property type="protein sequence ID" value="MDW8803117.1"/>
    <property type="molecule type" value="Genomic_DNA"/>
</dbReference>
<dbReference type="PANTHER" id="PTHR31750:SF4">
    <property type="entry name" value="LP06106P"/>
    <property type="match status" value="1"/>
</dbReference>
<accession>A0ABU4JY81</accession>
<keyword evidence="1" id="KW-0809">Transit peptide</keyword>
<sequence length="148" mass="17580">MKRLNPEKLHVQYLPNITPTKPTIPRKYTLTHSDITAELFLTIGQRYAYEKINPMRDEVLGEWIKINNKYFFNVYLHVGGKLGTVNTAIRNRIFRRELPLALESIRYGDRKLFETHPELDKAPIIVYFNSTIPYFNRVEIWGTFSDYR</sequence>
<comment type="caution">
    <text evidence="3">The sequence shown here is derived from an EMBL/GenBank/DDBJ whole genome shotgun (WGS) entry which is preliminary data.</text>
</comment>